<gene>
    <name evidence="1" type="ORF">CAUS1442_LOCUS5354</name>
</gene>
<organism evidence="1">
    <name type="scientific">Craspedostauros australis</name>
    <dbReference type="NCBI Taxonomy" id="1486917"/>
    <lineage>
        <taxon>Eukaryota</taxon>
        <taxon>Sar</taxon>
        <taxon>Stramenopiles</taxon>
        <taxon>Ochrophyta</taxon>
        <taxon>Bacillariophyta</taxon>
        <taxon>Bacillariophyceae</taxon>
        <taxon>Bacillariophycidae</taxon>
        <taxon>Naviculales</taxon>
        <taxon>Naviculaceae</taxon>
        <taxon>Craspedostauros</taxon>
    </lineage>
</organism>
<dbReference type="EMBL" id="HBEF01008524">
    <property type="protein sequence ID" value="CAD8333253.1"/>
    <property type="molecule type" value="Transcribed_RNA"/>
</dbReference>
<name>A0A7R9WTX6_9STRA</name>
<dbReference type="AlphaFoldDB" id="A0A7R9WTX6"/>
<reference evidence="1" key="1">
    <citation type="submission" date="2021-01" db="EMBL/GenBank/DDBJ databases">
        <authorList>
            <person name="Corre E."/>
            <person name="Pelletier E."/>
            <person name="Niang G."/>
            <person name="Scheremetjew M."/>
            <person name="Finn R."/>
            <person name="Kale V."/>
            <person name="Holt S."/>
            <person name="Cochrane G."/>
            <person name="Meng A."/>
            <person name="Brown T."/>
            <person name="Cohen L."/>
        </authorList>
    </citation>
    <scope>NUCLEOTIDE SEQUENCE</scope>
    <source>
        <strain evidence="1">CCMP3328</strain>
    </source>
</reference>
<proteinExistence type="predicted"/>
<accession>A0A7R9WTX6</accession>
<evidence type="ECO:0000313" key="1">
    <source>
        <dbReference type="EMBL" id="CAD8333253.1"/>
    </source>
</evidence>
<protein>
    <submittedName>
        <fullName evidence="1">Uncharacterized protein</fullName>
    </submittedName>
</protein>
<sequence length="456" mass="51122">MIHAIDRCFISSCPSTSPVRFAGTGGIGSVEIFNNAQLDFIKKSFLESSIMSDAQENSSKAVPSTTVQDVSTICKLLKKCHRRSRVQWEDSELSPADMEAPFVWNLNPEDWVTLIRHRCFWSSLRNFICKHRFVTIGPLSLVQKNYNEITKKFEGRALYEVDDIQVFTGDSIWNMSDAHADLVRNLLHFTTFETTKTISTSPSVADALLTVVCRDQQVPLHYSCRPSNGHAASSTMTIRSSICRRANNEHEYLGFDCTRTQVAVCTLAPDLSTDVFKLPLRLTKVHITRPQPPNGNIDTWMNPVVLALSKSSHIQEIFLSLNLSSGQELDYLLLLLSNPSLKSLTFVVSPTSFSAICGQTAAIVDMTNRTGTIEELEIFYLDRGSRKSVERHCPGQISSAVRQNKTWRMLNQLATDGNIKLLSQTLHKCHLRTNPDLLFDLLSQHTGLFDGLHGTK</sequence>